<protein>
    <submittedName>
        <fullName evidence="1">Uncharacterized protein</fullName>
    </submittedName>
</protein>
<keyword evidence="2" id="KW-1185">Reference proteome</keyword>
<evidence type="ECO:0000313" key="1">
    <source>
        <dbReference type="EMBL" id="KAI3682592.1"/>
    </source>
</evidence>
<reference evidence="2" key="1">
    <citation type="journal article" date="2022" name="Mol. Ecol. Resour.">
        <title>The genomes of chicory, endive, great burdock and yacon provide insights into Asteraceae palaeo-polyploidization history and plant inulin production.</title>
        <authorList>
            <person name="Fan W."/>
            <person name="Wang S."/>
            <person name="Wang H."/>
            <person name="Wang A."/>
            <person name="Jiang F."/>
            <person name="Liu H."/>
            <person name="Zhao H."/>
            <person name="Xu D."/>
            <person name="Zhang Y."/>
        </authorList>
    </citation>
    <scope>NUCLEOTIDE SEQUENCE [LARGE SCALE GENOMIC DNA]</scope>
    <source>
        <strain evidence="2">cv. Yunnan</strain>
    </source>
</reference>
<comment type="caution">
    <text evidence="1">The sequence shown here is derived from an EMBL/GenBank/DDBJ whole genome shotgun (WGS) entry which is preliminary data.</text>
</comment>
<reference evidence="1 2" key="2">
    <citation type="journal article" date="2022" name="Mol. Ecol. Resour.">
        <title>The genomes of chicory, endive, great burdock and yacon provide insights into Asteraceae paleo-polyploidization history and plant inulin production.</title>
        <authorList>
            <person name="Fan W."/>
            <person name="Wang S."/>
            <person name="Wang H."/>
            <person name="Wang A."/>
            <person name="Jiang F."/>
            <person name="Liu H."/>
            <person name="Zhao H."/>
            <person name="Xu D."/>
            <person name="Zhang Y."/>
        </authorList>
    </citation>
    <scope>NUCLEOTIDE SEQUENCE [LARGE SCALE GENOMIC DNA]</scope>
    <source>
        <strain evidence="2">cv. Yunnan</strain>
        <tissue evidence="1">Leaves</tissue>
    </source>
</reference>
<evidence type="ECO:0000313" key="2">
    <source>
        <dbReference type="Proteomes" id="UP001056120"/>
    </source>
</evidence>
<dbReference type="Proteomes" id="UP001056120">
    <property type="component" value="Linkage Group LG28"/>
</dbReference>
<gene>
    <name evidence="1" type="ORF">L1987_82672</name>
</gene>
<organism evidence="1 2">
    <name type="scientific">Smallanthus sonchifolius</name>
    <dbReference type="NCBI Taxonomy" id="185202"/>
    <lineage>
        <taxon>Eukaryota</taxon>
        <taxon>Viridiplantae</taxon>
        <taxon>Streptophyta</taxon>
        <taxon>Embryophyta</taxon>
        <taxon>Tracheophyta</taxon>
        <taxon>Spermatophyta</taxon>
        <taxon>Magnoliopsida</taxon>
        <taxon>eudicotyledons</taxon>
        <taxon>Gunneridae</taxon>
        <taxon>Pentapetalae</taxon>
        <taxon>asterids</taxon>
        <taxon>campanulids</taxon>
        <taxon>Asterales</taxon>
        <taxon>Asteraceae</taxon>
        <taxon>Asteroideae</taxon>
        <taxon>Heliantheae alliance</taxon>
        <taxon>Millerieae</taxon>
        <taxon>Smallanthus</taxon>
    </lineage>
</organism>
<name>A0ACB8YAB3_9ASTR</name>
<accession>A0ACB8YAB3</accession>
<sequence length="128" mass="14311">MQVFLIGIFCTPRKRTATRDGSASITHLLSFTLVKHTQILHILVKQTHRSHENFSFPSVLLSDPPPPPPPPPAIIFSGSPAQVMVSQWSPWSTMAARSIFSLLLNPRWRWWVVAMVVVDLGQPKSSDS</sequence>
<dbReference type="EMBL" id="CM042045">
    <property type="protein sequence ID" value="KAI3682592.1"/>
    <property type="molecule type" value="Genomic_DNA"/>
</dbReference>
<proteinExistence type="predicted"/>